<evidence type="ECO:0000313" key="1">
    <source>
        <dbReference type="EMBL" id="RKL10717.1"/>
    </source>
</evidence>
<name>A0A420R108_FUSOX</name>
<comment type="caution">
    <text evidence="1">The sequence shown here is derived from an EMBL/GenBank/DDBJ whole genome shotgun (WGS) entry which is preliminary data.</text>
</comment>
<proteinExistence type="predicted"/>
<accession>A0A420R108</accession>
<sequence>MKDALGAYAALAPVAPVTDMASGIRDIRFPPQLEAFLST</sequence>
<dbReference type="Proteomes" id="UP000285860">
    <property type="component" value="Unassembled WGS sequence"/>
</dbReference>
<evidence type="ECO:0000313" key="2">
    <source>
        <dbReference type="Proteomes" id="UP000285860"/>
    </source>
</evidence>
<dbReference type="EMBL" id="MRCY01000040">
    <property type="protein sequence ID" value="RKL10717.1"/>
    <property type="molecule type" value="Genomic_DNA"/>
</dbReference>
<gene>
    <name evidence="1" type="ORF">BFJ68_g8695</name>
</gene>
<dbReference type="AlphaFoldDB" id="A0A420R108"/>
<protein>
    <submittedName>
        <fullName evidence="1">Uncharacterized protein</fullName>
    </submittedName>
</protein>
<organism evidence="1 2">
    <name type="scientific">Fusarium oxysporum</name>
    <name type="common">Fusarium vascular wilt</name>
    <dbReference type="NCBI Taxonomy" id="5507"/>
    <lineage>
        <taxon>Eukaryota</taxon>
        <taxon>Fungi</taxon>
        <taxon>Dikarya</taxon>
        <taxon>Ascomycota</taxon>
        <taxon>Pezizomycotina</taxon>
        <taxon>Sordariomycetes</taxon>
        <taxon>Hypocreomycetidae</taxon>
        <taxon>Hypocreales</taxon>
        <taxon>Nectriaceae</taxon>
        <taxon>Fusarium</taxon>
        <taxon>Fusarium oxysporum species complex</taxon>
    </lineage>
</organism>
<reference evidence="1 2" key="1">
    <citation type="journal article" date="2018" name="Sci. Rep.">
        <title>Characterisation of pathogen-specific regions and novel effector candidates in Fusarium oxysporum f. sp. cepae.</title>
        <authorList>
            <person name="Armitage A.D."/>
            <person name="Taylor A."/>
            <person name="Sobczyk M.K."/>
            <person name="Baxter L."/>
            <person name="Greenfield B.P."/>
            <person name="Bates H.J."/>
            <person name="Wilson F."/>
            <person name="Jackson A.C."/>
            <person name="Ott S."/>
            <person name="Harrison R.J."/>
            <person name="Clarkson J.P."/>
        </authorList>
    </citation>
    <scope>NUCLEOTIDE SEQUENCE [LARGE SCALE GENOMIC DNA]</scope>
    <source>
        <strain evidence="1 2">Fo_A28</strain>
    </source>
</reference>